<evidence type="ECO:0000256" key="1">
    <source>
        <dbReference type="ARBA" id="ARBA00004604"/>
    </source>
</evidence>
<name>A0A6P8IVT6_ACTTE</name>
<evidence type="ECO:0000259" key="4">
    <source>
        <dbReference type="Pfam" id="PF08698"/>
    </source>
</evidence>
<dbReference type="InterPro" id="IPR039883">
    <property type="entry name" value="Fcf2/DNTTIP2"/>
</dbReference>
<gene>
    <name evidence="6" type="primary">LOC116304616</name>
</gene>
<evidence type="ECO:0000256" key="2">
    <source>
        <dbReference type="ARBA" id="ARBA00023242"/>
    </source>
</evidence>
<evidence type="ECO:0000313" key="6">
    <source>
        <dbReference type="RefSeq" id="XP_031570233.1"/>
    </source>
</evidence>
<feature type="compositionally biased region" description="Basic residues" evidence="3">
    <location>
        <begin position="277"/>
        <end position="297"/>
    </location>
</feature>
<dbReference type="RefSeq" id="XP_031570233.1">
    <property type="nucleotide sequence ID" value="XM_031714373.1"/>
</dbReference>
<dbReference type="GO" id="GO:0003723">
    <property type="term" value="F:RNA binding"/>
    <property type="evidence" value="ECO:0007669"/>
    <property type="project" value="TreeGrafter"/>
</dbReference>
<feature type="region of interest" description="Disordered" evidence="3">
    <location>
        <begin position="55"/>
        <end position="81"/>
    </location>
</feature>
<dbReference type="OrthoDB" id="427886at2759"/>
<reference evidence="6" key="1">
    <citation type="submission" date="2025-08" db="UniProtKB">
        <authorList>
            <consortium name="RefSeq"/>
        </authorList>
    </citation>
    <scope>IDENTIFICATION</scope>
    <source>
        <tissue evidence="6">Tentacle</tissue>
    </source>
</reference>
<feature type="region of interest" description="Disordered" evidence="3">
    <location>
        <begin position="1"/>
        <end position="40"/>
    </location>
</feature>
<dbReference type="GeneID" id="116304616"/>
<sequence length="297" mass="34774">MAPKTRRSVRLKEKEDSKGIEEKVEPEKLEEEGEEDEEEAMDLEGLVAQTYEFMVSKAQHSKRKEMEKERDEREKPDSVSVDITDVIKMSSSREQTQLSSELQPGVQSTDLYLNLDRPTTKSLHNAVCPKPMKCDLDKLMAKSVITPDFEKHHTAPPMYKSFSTRKKERQQAKEQSAGPKWFNLPATTITPEIERDLKLLKLRNVLDPKRHYRKNDSKELPKYFQIGTIVEGAADFYSSRIPKRDRRNNIVNELLADTDFRRYNKKKFQEIQAAKQSGRKGFYKKKMNRRKPNWARH</sequence>
<dbReference type="PANTHER" id="PTHR21686">
    <property type="entry name" value="DEOXYNUCLEOTIDYLTRANSFERASE TERMINAL-INTERACTING PROTEIN 2"/>
    <property type="match status" value="1"/>
</dbReference>
<dbReference type="GO" id="GO:0006396">
    <property type="term" value="P:RNA processing"/>
    <property type="evidence" value="ECO:0007669"/>
    <property type="project" value="TreeGrafter"/>
</dbReference>
<comment type="subcellular location">
    <subcellularLocation>
        <location evidence="1">Nucleus</location>
        <location evidence="1">Nucleolus</location>
    </subcellularLocation>
</comment>
<protein>
    <submittedName>
        <fullName evidence="6">Deoxynucleotidyltransferase terminal-interacting protein 2-like</fullName>
    </submittedName>
</protein>
<proteinExistence type="predicted"/>
<dbReference type="AlphaFoldDB" id="A0A6P8IVT6"/>
<dbReference type="InParanoid" id="A0A6P8IVT6"/>
<dbReference type="PANTHER" id="PTHR21686:SF12">
    <property type="entry name" value="DEOXYNUCLEOTIDYLTRANSFERASE TERMINAL-INTERACTING PROTEIN 2"/>
    <property type="match status" value="1"/>
</dbReference>
<feature type="compositionally biased region" description="Acidic residues" evidence="3">
    <location>
        <begin position="28"/>
        <end position="40"/>
    </location>
</feature>
<feature type="compositionally biased region" description="Basic and acidic residues" evidence="3">
    <location>
        <begin position="64"/>
        <end position="77"/>
    </location>
</feature>
<feature type="domain" description="Fcf2 pre-rRNA processing C-terminal" evidence="4">
    <location>
        <begin position="174"/>
        <end position="267"/>
    </location>
</feature>
<organism evidence="5 6">
    <name type="scientific">Actinia tenebrosa</name>
    <name type="common">Australian red waratah sea anemone</name>
    <dbReference type="NCBI Taxonomy" id="6105"/>
    <lineage>
        <taxon>Eukaryota</taxon>
        <taxon>Metazoa</taxon>
        <taxon>Cnidaria</taxon>
        <taxon>Anthozoa</taxon>
        <taxon>Hexacorallia</taxon>
        <taxon>Actiniaria</taxon>
        <taxon>Actiniidae</taxon>
        <taxon>Actinia</taxon>
    </lineage>
</organism>
<dbReference type="Proteomes" id="UP000515163">
    <property type="component" value="Unplaced"/>
</dbReference>
<dbReference type="KEGG" id="aten:116304616"/>
<keyword evidence="5" id="KW-1185">Reference proteome</keyword>
<evidence type="ECO:0000256" key="3">
    <source>
        <dbReference type="SAM" id="MobiDB-lite"/>
    </source>
</evidence>
<keyword evidence="2" id="KW-0539">Nucleus</keyword>
<feature type="region of interest" description="Disordered" evidence="3">
    <location>
        <begin position="274"/>
        <end position="297"/>
    </location>
</feature>
<evidence type="ECO:0000313" key="5">
    <source>
        <dbReference type="Proteomes" id="UP000515163"/>
    </source>
</evidence>
<feature type="compositionally biased region" description="Basic and acidic residues" evidence="3">
    <location>
        <begin position="10"/>
        <end position="27"/>
    </location>
</feature>
<accession>A0A6P8IVT6</accession>
<dbReference type="InterPro" id="IPR014810">
    <property type="entry name" value="Fcf2_C"/>
</dbReference>
<dbReference type="GO" id="GO:0005730">
    <property type="term" value="C:nucleolus"/>
    <property type="evidence" value="ECO:0007669"/>
    <property type="project" value="UniProtKB-SubCell"/>
</dbReference>
<dbReference type="Pfam" id="PF08698">
    <property type="entry name" value="Fcf2"/>
    <property type="match status" value="1"/>
</dbReference>